<dbReference type="EMBL" id="JANJQO010000920">
    <property type="protein sequence ID" value="KAJ2973782.1"/>
    <property type="molecule type" value="Genomic_DNA"/>
</dbReference>
<protein>
    <submittedName>
        <fullName evidence="1">Uncharacterized protein</fullName>
    </submittedName>
</protein>
<evidence type="ECO:0000313" key="2">
    <source>
        <dbReference type="Proteomes" id="UP001143910"/>
    </source>
</evidence>
<reference evidence="1" key="1">
    <citation type="submission" date="2022-08" db="EMBL/GenBank/DDBJ databases">
        <title>Genome Sequence of Lecanicillium fungicola.</title>
        <authorList>
            <person name="Buettner E."/>
        </authorList>
    </citation>
    <scope>NUCLEOTIDE SEQUENCE</scope>
    <source>
        <strain evidence="1">Babe33</strain>
    </source>
</reference>
<evidence type="ECO:0000313" key="1">
    <source>
        <dbReference type="EMBL" id="KAJ2973782.1"/>
    </source>
</evidence>
<proteinExistence type="predicted"/>
<accession>A0ACC1N3G7</accession>
<gene>
    <name evidence="1" type="ORF">NQ176_g6413</name>
</gene>
<sequence>MAEQLSIIDWTREHGIVMELNPLIATPYGYIKSLHSTEEKYETEESEAKENSETEEKYKTVYKELGIDTSYPRSVLPLGIIFVGKQSMWKWAFPGRDGVARDGRATDSGIQRIEWPTR</sequence>
<dbReference type="Proteomes" id="UP001143910">
    <property type="component" value="Unassembled WGS sequence"/>
</dbReference>
<organism evidence="1 2">
    <name type="scientific">Zarea fungicola</name>
    <dbReference type="NCBI Taxonomy" id="93591"/>
    <lineage>
        <taxon>Eukaryota</taxon>
        <taxon>Fungi</taxon>
        <taxon>Dikarya</taxon>
        <taxon>Ascomycota</taxon>
        <taxon>Pezizomycotina</taxon>
        <taxon>Sordariomycetes</taxon>
        <taxon>Hypocreomycetidae</taxon>
        <taxon>Hypocreales</taxon>
        <taxon>Cordycipitaceae</taxon>
        <taxon>Zarea</taxon>
    </lineage>
</organism>
<keyword evidence="2" id="KW-1185">Reference proteome</keyword>
<comment type="caution">
    <text evidence="1">The sequence shown here is derived from an EMBL/GenBank/DDBJ whole genome shotgun (WGS) entry which is preliminary data.</text>
</comment>
<name>A0ACC1N3G7_9HYPO</name>